<organism evidence="1">
    <name type="scientific">uncultured Campylobacterales bacterium</name>
    <dbReference type="NCBI Taxonomy" id="352960"/>
    <lineage>
        <taxon>Bacteria</taxon>
        <taxon>Pseudomonadati</taxon>
        <taxon>Campylobacterota</taxon>
        <taxon>Epsilonproteobacteria</taxon>
        <taxon>Campylobacterales</taxon>
        <taxon>environmental samples</taxon>
    </lineage>
</organism>
<accession>A0A6S6T7Z1</accession>
<sequence>MAFLSSATFDPTAVPSQAFEFEPGTTDGNEHFVLYRVENNRSRDENGTFLKPNVGQYISAEKILPAADVNITIDENGTWEFSRDMNFSRAGEVAKYVGKAHPVLIDKAVGVVQDLKSDNPTYQKDPMDMELWTKDRVLADAVASGDNVTVQILDSHEDLYQKFESQIVHSSRIVCQISREIHHSYICPLPNMTYHTGGDVKTIPEKAKRECEERCFEDINCTAIKTDNTLKIDDERTVNTEVINNRVDIPLSANQYTNKIELEFDFSTDEMAELLADDNITMFIKYDILTKGKSGTDEEYYSRDNDLYIKSATLKKTIFIDDSFSHLAFDFKNIYLRNYVGRIGSLESNNTKLKLTKYKVSYDGKYYWFCPDTQFFTPGVNDCEDGFVKTAGAGVVLDGNSSGQSFSGDPESIVRHICVPENFSSRHRDPATGGYLSNYSCQAACTQRAECQPSYAHLHGALSASYLEPAVECSQEFGPNGACTDTLCEEYFRDDKMPIDEIIWDKNNEAVYTVRTGTAVPGVNRPRVDYIGEMSKPTDKTQLFIDEMKDIAYKNMIDDGTFDISKKPIKETFKTQNAYGANKSKLATSFDWLLKPNSFDYGSGDFNLYTVLEVEVRYYPIAGMFHITNNRIVFGNDDPRTMLIDKIYLLKTGMGANDWMIIARIEYDKGFFEDDVTQGQYKWYDITHERRANYRTFDGVNDFDVAYGVGNTAPSFKTIKFDNNRTYESIKISDSIQSTLVNIPGVLFNSQEFDRSGTDIKKLYNVAEDQTKKGFIHSYKVHSFYSSANFSYQAIIDKVEETKEDSKVVIFDSLYPNNYASSINGDGAIGVDSVKMFIKGKPANMSMQAEFIPEYDEMGKEAIIFIFLQDADID</sequence>
<name>A0A6S6T7Z1_9BACT</name>
<dbReference type="EMBL" id="CACVAW010000067">
    <property type="protein sequence ID" value="CAA6815403.1"/>
    <property type="molecule type" value="Genomic_DNA"/>
</dbReference>
<gene>
    <name evidence="1" type="ORF">HELGO_WM9041</name>
</gene>
<proteinExistence type="predicted"/>
<reference evidence="1" key="1">
    <citation type="submission" date="2020-01" db="EMBL/GenBank/DDBJ databases">
        <authorList>
            <person name="Meier V. D."/>
            <person name="Meier V D."/>
        </authorList>
    </citation>
    <scope>NUCLEOTIDE SEQUENCE</scope>
    <source>
        <strain evidence="1">HLG_WM_MAG_12</strain>
    </source>
</reference>
<protein>
    <submittedName>
        <fullName evidence="1">Uncharacterized protein</fullName>
    </submittedName>
</protein>
<evidence type="ECO:0000313" key="1">
    <source>
        <dbReference type="EMBL" id="CAA6815403.1"/>
    </source>
</evidence>
<dbReference type="AlphaFoldDB" id="A0A6S6T7Z1"/>